<feature type="domain" description="Lumazine-binding" evidence="12">
    <location>
        <begin position="1"/>
        <end position="96"/>
    </location>
</feature>
<keyword evidence="9" id="KW-0677">Repeat</keyword>
<dbReference type="NCBIfam" id="TIGR00187">
    <property type="entry name" value="ribE"/>
    <property type="match status" value="1"/>
</dbReference>
<evidence type="ECO:0000313" key="13">
    <source>
        <dbReference type="EMBL" id="TYP00261.1"/>
    </source>
</evidence>
<evidence type="ECO:0000313" key="14">
    <source>
        <dbReference type="Proteomes" id="UP000324159"/>
    </source>
</evidence>
<dbReference type="InterPro" id="IPR017938">
    <property type="entry name" value="Riboflavin_synthase-like_b-brl"/>
</dbReference>
<dbReference type="PIRSF" id="PIRSF000498">
    <property type="entry name" value="Riboflavin_syn_A"/>
    <property type="match status" value="1"/>
</dbReference>
<dbReference type="NCBIfam" id="NF009566">
    <property type="entry name" value="PRK13020.1"/>
    <property type="match status" value="1"/>
</dbReference>
<dbReference type="RefSeq" id="WP_148894456.1">
    <property type="nucleotide sequence ID" value="NZ_VNIB01000001.1"/>
</dbReference>
<comment type="caution">
    <text evidence="13">The sequence shown here is derived from an EMBL/GenBank/DDBJ whole genome shotgun (WGS) entry which is preliminary data.</text>
</comment>
<dbReference type="PROSITE" id="PS51177">
    <property type="entry name" value="LUMAZINE_BIND"/>
    <property type="match status" value="2"/>
</dbReference>
<comment type="function">
    <text evidence="2">Catalyzes the dismutation of two molecules of 6,7-dimethyl-8-ribityllumazine, resulting in the formation of riboflavin and 5-amino-6-(D-ribitylamino)uracil.</text>
</comment>
<feature type="domain" description="Lumazine-binding" evidence="12">
    <location>
        <begin position="97"/>
        <end position="193"/>
    </location>
</feature>
<dbReference type="PANTHER" id="PTHR21098">
    <property type="entry name" value="RIBOFLAVIN SYNTHASE ALPHA CHAIN"/>
    <property type="match status" value="1"/>
</dbReference>
<reference evidence="13 14" key="1">
    <citation type="submission" date="2019-07" db="EMBL/GenBank/DDBJ databases">
        <title>Genomic Encyclopedia of Type Strains, Phase IV (KMG-IV): sequencing the most valuable type-strain genomes for metagenomic binning, comparative biology and taxonomic classification.</title>
        <authorList>
            <person name="Goeker M."/>
        </authorList>
    </citation>
    <scope>NUCLEOTIDE SEQUENCE [LARGE SCALE GENOMIC DNA]</scope>
    <source>
        <strain evidence="13 14">SS015</strain>
    </source>
</reference>
<dbReference type="InterPro" id="IPR026017">
    <property type="entry name" value="Lumazine-bd_dom"/>
</dbReference>
<evidence type="ECO:0000256" key="4">
    <source>
        <dbReference type="ARBA" id="ARBA00011233"/>
    </source>
</evidence>
<dbReference type="EC" id="2.5.1.9" evidence="5 10"/>
<proteinExistence type="predicted"/>
<comment type="subunit">
    <text evidence="4">Homotrimer.</text>
</comment>
<comment type="catalytic activity">
    <reaction evidence="1">
        <text>2 6,7-dimethyl-8-(1-D-ribityl)lumazine + H(+) = 5-amino-6-(D-ribitylamino)uracil + riboflavin</text>
        <dbReference type="Rhea" id="RHEA:20772"/>
        <dbReference type="ChEBI" id="CHEBI:15378"/>
        <dbReference type="ChEBI" id="CHEBI:15934"/>
        <dbReference type="ChEBI" id="CHEBI:57986"/>
        <dbReference type="ChEBI" id="CHEBI:58201"/>
        <dbReference type="EC" id="2.5.1.9"/>
    </reaction>
</comment>
<evidence type="ECO:0000256" key="11">
    <source>
        <dbReference type="PROSITE-ProRule" id="PRU00524"/>
    </source>
</evidence>
<dbReference type="PANTHER" id="PTHR21098:SF12">
    <property type="entry name" value="RIBOFLAVIN SYNTHASE"/>
    <property type="match status" value="1"/>
</dbReference>
<dbReference type="CDD" id="cd00402">
    <property type="entry name" value="Riboflavin_synthase_like"/>
    <property type="match status" value="1"/>
</dbReference>
<evidence type="ECO:0000256" key="5">
    <source>
        <dbReference type="ARBA" id="ARBA00012827"/>
    </source>
</evidence>
<dbReference type="Gene3D" id="2.40.30.20">
    <property type="match status" value="2"/>
</dbReference>
<dbReference type="GO" id="GO:0009231">
    <property type="term" value="P:riboflavin biosynthetic process"/>
    <property type="evidence" value="ECO:0007669"/>
    <property type="project" value="UniProtKB-KW"/>
</dbReference>
<dbReference type="AlphaFoldDB" id="A0A5D3WN16"/>
<evidence type="ECO:0000256" key="1">
    <source>
        <dbReference type="ARBA" id="ARBA00000968"/>
    </source>
</evidence>
<dbReference type="NCBIfam" id="NF006767">
    <property type="entry name" value="PRK09289.1"/>
    <property type="match status" value="1"/>
</dbReference>
<evidence type="ECO:0000256" key="10">
    <source>
        <dbReference type="NCBIfam" id="TIGR00187"/>
    </source>
</evidence>
<dbReference type="Pfam" id="PF00677">
    <property type="entry name" value="Lum_binding"/>
    <property type="match status" value="2"/>
</dbReference>
<name>A0A5D3WN16_9BACT</name>
<dbReference type="Proteomes" id="UP000324159">
    <property type="component" value="Unassembled WGS sequence"/>
</dbReference>
<keyword evidence="8" id="KW-0808">Transferase</keyword>
<dbReference type="FunFam" id="2.40.30.20:FF:000003">
    <property type="entry name" value="Riboflavin synthase, alpha subunit"/>
    <property type="match status" value="1"/>
</dbReference>
<comment type="pathway">
    <text evidence="3">Cofactor biosynthesis; riboflavin biosynthesis; riboflavin from 2-hydroxy-3-oxobutyl phosphate and 5-amino-6-(D-ribitylamino)uracil: step 2/2.</text>
</comment>
<sequence length="214" mass="22900">MFTGLIEDVGILRRFQRGGSLCQLTIATGLPVTSLRLGDSVAVNGACLTVVHVGSDEFTVDVSPETLERTVLAALQPGDRVNLERALRLGDRLGGHIVTGHVDAIATLRSRRTAGNAEVLDFALEAEALRYLVEKGSVAIDGISLTVNSVGADGFSVAIIPHTLEKTTLFAIRPGQKVNIETDILGKYVERLLQGRTDRNEGLSLDLLARNGFL</sequence>
<evidence type="ECO:0000256" key="8">
    <source>
        <dbReference type="ARBA" id="ARBA00022679"/>
    </source>
</evidence>
<dbReference type="InterPro" id="IPR001783">
    <property type="entry name" value="Lumazine-bd"/>
</dbReference>
<evidence type="ECO:0000256" key="9">
    <source>
        <dbReference type="ARBA" id="ARBA00022737"/>
    </source>
</evidence>
<keyword evidence="7" id="KW-0686">Riboflavin biosynthesis</keyword>
<dbReference type="SUPFAM" id="SSF63380">
    <property type="entry name" value="Riboflavin synthase domain-like"/>
    <property type="match status" value="2"/>
</dbReference>
<feature type="repeat" description="Lumazine-binding" evidence="11">
    <location>
        <begin position="1"/>
        <end position="96"/>
    </location>
</feature>
<dbReference type="GO" id="GO:0004746">
    <property type="term" value="F:riboflavin synthase activity"/>
    <property type="evidence" value="ECO:0007669"/>
    <property type="project" value="UniProtKB-UniRule"/>
</dbReference>
<evidence type="ECO:0000256" key="3">
    <source>
        <dbReference type="ARBA" id="ARBA00004887"/>
    </source>
</evidence>
<accession>A0A5D3WN16</accession>
<evidence type="ECO:0000256" key="2">
    <source>
        <dbReference type="ARBA" id="ARBA00002803"/>
    </source>
</evidence>
<dbReference type="FunFam" id="2.40.30.20:FF:000004">
    <property type="entry name" value="Riboflavin synthase, alpha subunit"/>
    <property type="match status" value="1"/>
</dbReference>
<keyword evidence="14" id="KW-1185">Reference proteome</keyword>
<evidence type="ECO:0000259" key="12">
    <source>
        <dbReference type="PROSITE" id="PS51177"/>
    </source>
</evidence>
<protein>
    <recommendedName>
        <fullName evidence="6 10">Riboflavin synthase</fullName>
        <ecNumber evidence="5 10">2.5.1.9</ecNumber>
    </recommendedName>
</protein>
<dbReference type="OrthoDB" id="9788537at2"/>
<dbReference type="EMBL" id="VNIB01000001">
    <property type="protein sequence ID" value="TYP00261.1"/>
    <property type="molecule type" value="Genomic_DNA"/>
</dbReference>
<dbReference type="InterPro" id="IPR023366">
    <property type="entry name" value="ATP_synth_asu-like_sf"/>
</dbReference>
<organism evidence="13 14">
    <name type="scientific">Geothermobacter ehrlichii</name>
    <dbReference type="NCBI Taxonomy" id="213224"/>
    <lineage>
        <taxon>Bacteria</taxon>
        <taxon>Pseudomonadati</taxon>
        <taxon>Thermodesulfobacteriota</taxon>
        <taxon>Desulfuromonadia</taxon>
        <taxon>Desulfuromonadales</taxon>
        <taxon>Geothermobacteraceae</taxon>
        <taxon>Geothermobacter</taxon>
    </lineage>
</organism>
<evidence type="ECO:0000256" key="6">
    <source>
        <dbReference type="ARBA" id="ARBA00013950"/>
    </source>
</evidence>
<evidence type="ECO:0000256" key="7">
    <source>
        <dbReference type="ARBA" id="ARBA00022619"/>
    </source>
</evidence>
<gene>
    <name evidence="13" type="ORF">EDC39_101422</name>
</gene>
<feature type="repeat" description="Lumazine-binding" evidence="11">
    <location>
        <begin position="97"/>
        <end position="193"/>
    </location>
</feature>